<evidence type="ECO:0000256" key="1">
    <source>
        <dbReference type="SAM" id="MobiDB-lite"/>
    </source>
</evidence>
<feature type="region of interest" description="Disordered" evidence="1">
    <location>
        <begin position="46"/>
        <end position="72"/>
    </location>
</feature>
<organism evidence="2 4">
    <name type="scientific">Medicago truncatula</name>
    <name type="common">Barrel medic</name>
    <name type="synonym">Medicago tribuloides</name>
    <dbReference type="NCBI Taxonomy" id="3880"/>
    <lineage>
        <taxon>Eukaryota</taxon>
        <taxon>Viridiplantae</taxon>
        <taxon>Streptophyta</taxon>
        <taxon>Embryophyta</taxon>
        <taxon>Tracheophyta</taxon>
        <taxon>Spermatophyta</taxon>
        <taxon>Magnoliopsida</taxon>
        <taxon>eudicotyledons</taxon>
        <taxon>Gunneridae</taxon>
        <taxon>Pentapetalae</taxon>
        <taxon>rosids</taxon>
        <taxon>fabids</taxon>
        <taxon>Fabales</taxon>
        <taxon>Fabaceae</taxon>
        <taxon>Papilionoideae</taxon>
        <taxon>50 kb inversion clade</taxon>
        <taxon>NPAAA clade</taxon>
        <taxon>Hologalegina</taxon>
        <taxon>IRL clade</taxon>
        <taxon>Trifolieae</taxon>
        <taxon>Medicago</taxon>
    </lineage>
</organism>
<sequence length="72" mass="8435">MCSNLTLTHKPKFIFKSNRRHWKANTISTTFMCTPKANSKQKRVKKMQEHETGHAVREQLGKNTLFTPKSQF</sequence>
<reference evidence="3" key="3">
    <citation type="submission" date="2015-04" db="UniProtKB">
        <authorList>
            <consortium name="EnsemblPlants"/>
        </authorList>
    </citation>
    <scope>IDENTIFICATION</scope>
    <source>
        <strain evidence="3">cv. Jemalong A17</strain>
    </source>
</reference>
<dbReference type="HOGENOM" id="CLU_2725964_0_0_1"/>
<protein>
    <submittedName>
        <fullName evidence="2 3">Uncharacterized protein</fullName>
    </submittedName>
</protein>
<evidence type="ECO:0000313" key="4">
    <source>
        <dbReference type="Proteomes" id="UP000002051"/>
    </source>
</evidence>
<reference evidence="2 4" key="1">
    <citation type="journal article" date="2011" name="Nature">
        <title>The Medicago genome provides insight into the evolution of rhizobial symbioses.</title>
        <authorList>
            <person name="Young N.D."/>
            <person name="Debelle F."/>
            <person name="Oldroyd G.E."/>
            <person name="Geurts R."/>
            <person name="Cannon S.B."/>
            <person name="Udvardi M.K."/>
            <person name="Benedito V.A."/>
            <person name="Mayer K.F."/>
            <person name="Gouzy J."/>
            <person name="Schoof H."/>
            <person name="Van de Peer Y."/>
            <person name="Proost S."/>
            <person name="Cook D.R."/>
            <person name="Meyers B.C."/>
            <person name="Spannagl M."/>
            <person name="Cheung F."/>
            <person name="De Mita S."/>
            <person name="Krishnakumar V."/>
            <person name="Gundlach H."/>
            <person name="Zhou S."/>
            <person name="Mudge J."/>
            <person name="Bharti A.K."/>
            <person name="Murray J.D."/>
            <person name="Naoumkina M.A."/>
            <person name="Rosen B."/>
            <person name="Silverstein K.A."/>
            <person name="Tang H."/>
            <person name="Rombauts S."/>
            <person name="Zhao P.X."/>
            <person name="Zhou P."/>
            <person name="Barbe V."/>
            <person name="Bardou P."/>
            <person name="Bechner M."/>
            <person name="Bellec A."/>
            <person name="Berger A."/>
            <person name="Berges H."/>
            <person name="Bidwell S."/>
            <person name="Bisseling T."/>
            <person name="Choisne N."/>
            <person name="Couloux A."/>
            <person name="Denny R."/>
            <person name="Deshpande S."/>
            <person name="Dai X."/>
            <person name="Doyle J.J."/>
            <person name="Dudez A.M."/>
            <person name="Farmer A.D."/>
            <person name="Fouteau S."/>
            <person name="Franken C."/>
            <person name="Gibelin C."/>
            <person name="Gish J."/>
            <person name="Goldstein S."/>
            <person name="Gonzalez A.J."/>
            <person name="Green P.J."/>
            <person name="Hallab A."/>
            <person name="Hartog M."/>
            <person name="Hua A."/>
            <person name="Humphray S.J."/>
            <person name="Jeong D.H."/>
            <person name="Jing Y."/>
            <person name="Jocker A."/>
            <person name="Kenton S.M."/>
            <person name="Kim D.J."/>
            <person name="Klee K."/>
            <person name="Lai H."/>
            <person name="Lang C."/>
            <person name="Lin S."/>
            <person name="Macmil S.L."/>
            <person name="Magdelenat G."/>
            <person name="Matthews L."/>
            <person name="McCorrison J."/>
            <person name="Monaghan E.L."/>
            <person name="Mun J.H."/>
            <person name="Najar F.Z."/>
            <person name="Nicholson C."/>
            <person name="Noirot C."/>
            <person name="O'Bleness M."/>
            <person name="Paule C.R."/>
            <person name="Poulain J."/>
            <person name="Prion F."/>
            <person name="Qin B."/>
            <person name="Qu C."/>
            <person name="Retzel E.F."/>
            <person name="Riddle C."/>
            <person name="Sallet E."/>
            <person name="Samain S."/>
            <person name="Samson N."/>
            <person name="Sanders I."/>
            <person name="Saurat O."/>
            <person name="Scarpelli C."/>
            <person name="Schiex T."/>
            <person name="Segurens B."/>
            <person name="Severin A.J."/>
            <person name="Sherrier D.J."/>
            <person name="Shi R."/>
            <person name="Sims S."/>
            <person name="Singer S.R."/>
            <person name="Sinharoy S."/>
            <person name="Sterck L."/>
            <person name="Viollet A."/>
            <person name="Wang B.B."/>
            <person name="Wang K."/>
            <person name="Wang M."/>
            <person name="Wang X."/>
            <person name="Warfsmann J."/>
            <person name="Weissenbach J."/>
            <person name="White D.D."/>
            <person name="White J.D."/>
            <person name="Wiley G.B."/>
            <person name="Wincker P."/>
            <person name="Xing Y."/>
            <person name="Yang L."/>
            <person name="Yao Z."/>
            <person name="Ying F."/>
            <person name="Zhai J."/>
            <person name="Zhou L."/>
            <person name="Zuber A."/>
            <person name="Denarie J."/>
            <person name="Dixon R.A."/>
            <person name="May G.D."/>
            <person name="Schwartz D.C."/>
            <person name="Rogers J."/>
            <person name="Quetier F."/>
            <person name="Town C.D."/>
            <person name="Roe B.A."/>
        </authorList>
    </citation>
    <scope>NUCLEOTIDE SEQUENCE [LARGE SCALE GENOMIC DNA]</scope>
    <source>
        <strain evidence="2">A17</strain>
        <strain evidence="3 4">cv. Jemalong A17</strain>
    </source>
</reference>
<name>A0A072UVK8_MEDTR</name>
<evidence type="ECO:0000313" key="2">
    <source>
        <dbReference type="EMBL" id="KEH33421.1"/>
    </source>
</evidence>
<dbReference type="EMBL" id="CM001219">
    <property type="protein sequence ID" value="KEH33421.1"/>
    <property type="molecule type" value="Genomic_DNA"/>
</dbReference>
<keyword evidence="4" id="KW-1185">Reference proteome</keyword>
<proteinExistence type="predicted"/>
<gene>
    <name evidence="2" type="ordered locus">MTR_3g035463</name>
</gene>
<reference evidence="2 4" key="2">
    <citation type="journal article" date="2014" name="BMC Genomics">
        <title>An improved genome release (version Mt4.0) for the model legume Medicago truncatula.</title>
        <authorList>
            <person name="Tang H."/>
            <person name="Krishnakumar V."/>
            <person name="Bidwell S."/>
            <person name="Rosen B."/>
            <person name="Chan A."/>
            <person name="Zhou S."/>
            <person name="Gentzbittel L."/>
            <person name="Childs K.L."/>
            <person name="Yandell M."/>
            <person name="Gundlach H."/>
            <person name="Mayer K.F."/>
            <person name="Schwartz D.C."/>
            <person name="Town C.D."/>
        </authorList>
    </citation>
    <scope>GENOME REANNOTATION</scope>
    <source>
        <strain evidence="2">A17</strain>
        <strain evidence="3 4">cv. Jemalong A17</strain>
    </source>
</reference>
<dbReference type="EnsemblPlants" id="KEH33421">
    <property type="protein sequence ID" value="KEH33421"/>
    <property type="gene ID" value="MTR_3g035463"/>
</dbReference>
<dbReference type="AlphaFoldDB" id="A0A072UVK8"/>
<dbReference type="Proteomes" id="UP000002051">
    <property type="component" value="Chromosome 3"/>
</dbReference>
<evidence type="ECO:0000313" key="3">
    <source>
        <dbReference type="EnsemblPlants" id="KEH33421"/>
    </source>
</evidence>
<feature type="compositionally biased region" description="Polar residues" evidence="1">
    <location>
        <begin position="61"/>
        <end position="72"/>
    </location>
</feature>
<feature type="compositionally biased region" description="Basic and acidic residues" evidence="1">
    <location>
        <begin position="46"/>
        <end position="60"/>
    </location>
</feature>
<accession>A0A072UVK8</accession>